<protein>
    <submittedName>
        <fullName evidence="1">Uncharacterized protein</fullName>
    </submittedName>
</protein>
<dbReference type="AlphaFoldDB" id="A0A1I2IG41"/>
<accession>A0A1I2IG41</accession>
<organism evidence="1 2">
    <name type="scientific">Spirosoma endophyticum</name>
    <dbReference type="NCBI Taxonomy" id="662367"/>
    <lineage>
        <taxon>Bacteria</taxon>
        <taxon>Pseudomonadati</taxon>
        <taxon>Bacteroidota</taxon>
        <taxon>Cytophagia</taxon>
        <taxon>Cytophagales</taxon>
        <taxon>Cytophagaceae</taxon>
        <taxon>Spirosoma</taxon>
    </lineage>
</organism>
<dbReference type="Proteomes" id="UP000198598">
    <property type="component" value="Unassembled WGS sequence"/>
</dbReference>
<sequence length="73" mass="8155">MEFQIGDVVKLKSDNSLWKVLYHPVTTPGEARFINGSLTTIGKPITTVMCVPRGKDEPEKELDVNDLVLISRN</sequence>
<dbReference type="STRING" id="662367.SAMN05216167_1664"/>
<gene>
    <name evidence="1" type="ORF">SAMN05216167_1664</name>
</gene>
<evidence type="ECO:0000313" key="2">
    <source>
        <dbReference type="Proteomes" id="UP000198598"/>
    </source>
</evidence>
<proteinExistence type="predicted"/>
<dbReference type="RefSeq" id="WP_093835493.1">
    <property type="nucleotide sequence ID" value="NZ_FOLQ01000066.1"/>
</dbReference>
<dbReference type="EMBL" id="FOLQ01000066">
    <property type="protein sequence ID" value="SFF39806.1"/>
    <property type="molecule type" value="Genomic_DNA"/>
</dbReference>
<keyword evidence="2" id="KW-1185">Reference proteome</keyword>
<reference evidence="1 2" key="1">
    <citation type="submission" date="2016-10" db="EMBL/GenBank/DDBJ databases">
        <authorList>
            <person name="de Groot N.N."/>
        </authorList>
    </citation>
    <scope>NUCLEOTIDE SEQUENCE [LARGE SCALE GENOMIC DNA]</scope>
    <source>
        <strain evidence="1 2">DSM 26130</strain>
    </source>
</reference>
<name>A0A1I2IG41_9BACT</name>
<evidence type="ECO:0000313" key="1">
    <source>
        <dbReference type="EMBL" id="SFF39806.1"/>
    </source>
</evidence>